<sequence length="141" mass="16095">MEYSSDDIAAARSLQLAAYIYASMATFWVYDYTCSLHEEWTFLLRSHWSKVKGLYVVTRYLPFIILTTSLYLGFTPDGNQGKCRVFYNINTGFCIVSVICSECFFIIRTYALWNKNKILLAAVLSAFCIFLAASFSISFAT</sequence>
<keyword evidence="1" id="KW-1133">Transmembrane helix</keyword>
<name>A0A9P7JAG7_9AGAM</name>
<feature type="transmembrane region" description="Helical" evidence="1">
    <location>
        <begin position="16"/>
        <end position="33"/>
    </location>
</feature>
<evidence type="ECO:0000256" key="1">
    <source>
        <dbReference type="SAM" id="Phobius"/>
    </source>
</evidence>
<comment type="caution">
    <text evidence="3">The sequence shown here is derived from an EMBL/GenBank/DDBJ whole genome shotgun (WGS) entry which is preliminary data.</text>
</comment>
<proteinExistence type="predicted"/>
<evidence type="ECO:0000259" key="2">
    <source>
        <dbReference type="Pfam" id="PF20151"/>
    </source>
</evidence>
<organism evidence="3 4">
    <name type="scientific">Suillus subaureus</name>
    <dbReference type="NCBI Taxonomy" id="48587"/>
    <lineage>
        <taxon>Eukaryota</taxon>
        <taxon>Fungi</taxon>
        <taxon>Dikarya</taxon>
        <taxon>Basidiomycota</taxon>
        <taxon>Agaricomycotina</taxon>
        <taxon>Agaricomycetes</taxon>
        <taxon>Agaricomycetidae</taxon>
        <taxon>Boletales</taxon>
        <taxon>Suillineae</taxon>
        <taxon>Suillaceae</taxon>
        <taxon>Suillus</taxon>
    </lineage>
</organism>
<dbReference type="InterPro" id="IPR045340">
    <property type="entry name" value="DUF6533"/>
</dbReference>
<dbReference type="RefSeq" id="XP_041189715.1">
    <property type="nucleotide sequence ID" value="XM_041343559.1"/>
</dbReference>
<protein>
    <recommendedName>
        <fullName evidence="2">DUF6533 domain-containing protein</fullName>
    </recommendedName>
</protein>
<reference evidence="3" key="1">
    <citation type="journal article" date="2020" name="New Phytol.">
        <title>Comparative genomics reveals dynamic genome evolution in host specialist ectomycorrhizal fungi.</title>
        <authorList>
            <person name="Lofgren L.A."/>
            <person name="Nguyen N.H."/>
            <person name="Vilgalys R."/>
            <person name="Ruytinx J."/>
            <person name="Liao H.L."/>
            <person name="Branco S."/>
            <person name="Kuo A."/>
            <person name="LaButti K."/>
            <person name="Lipzen A."/>
            <person name="Andreopoulos W."/>
            <person name="Pangilinan J."/>
            <person name="Riley R."/>
            <person name="Hundley H."/>
            <person name="Na H."/>
            <person name="Barry K."/>
            <person name="Grigoriev I.V."/>
            <person name="Stajich J.E."/>
            <person name="Kennedy P.G."/>
        </authorList>
    </citation>
    <scope>NUCLEOTIDE SEQUENCE</scope>
    <source>
        <strain evidence="3">MN1</strain>
    </source>
</reference>
<dbReference type="GeneID" id="64637575"/>
<gene>
    <name evidence="3" type="ORF">BJ212DRAFT_576368</name>
</gene>
<evidence type="ECO:0000313" key="4">
    <source>
        <dbReference type="Proteomes" id="UP000807769"/>
    </source>
</evidence>
<evidence type="ECO:0000313" key="3">
    <source>
        <dbReference type="EMBL" id="KAG1810935.1"/>
    </source>
</evidence>
<feature type="transmembrane region" description="Helical" evidence="1">
    <location>
        <begin position="54"/>
        <end position="74"/>
    </location>
</feature>
<accession>A0A9P7JAG7</accession>
<feature type="transmembrane region" description="Helical" evidence="1">
    <location>
        <begin position="86"/>
        <end position="107"/>
    </location>
</feature>
<dbReference type="Proteomes" id="UP000807769">
    <property type="component" value="Unassembled WGS sequence"/>
</dbReference>
<dbReference type="Pfam" id="PF20151">
    <property type="entry name" value="DUF6533"/>
    <property type="match status" value="1"/>
</dbReference>
<dbReference type="OrthoDB" id="2681239at2759"/>
<feature type="transmembrane region" description="Helical" evidence="1">
    <location>
        <begin position="119"/>
        <end position="140"/>
    </location>
</feature>
<keyword evidence="1" id="KW-0472">Membrane</keyword>
<dbReference type="AlphaFoldDB" id="A0A9P7JAG7"/>
<keyword evidence="1" id="KW-0812">Transmembrane</keyword>
<feature type="domain" description="DUF6533" evidence="2">
    <location>
        <begin position="19"/>
        <end position="64"/>
    </location>
</feature>
<keyword evidence="4" id="KW-1185">Reference proteome</keyword>
<dbReference type="EMBL" id="JABBWG010000031">
    <property type="protein sequence ID" value="KAG1810935.1"/>
    <property type="molecule type" value="Genomic_DNA"/>
</dbReference>